<dbReference type="EMBL" id="JAJJMB010002173">
    <property type="protein sequence ID" value="KAI3952613.1"/>
    <property type="molecule type" value="Genomic_DNA"/>
</dbReference>
<feature type="chain" id="PRO_5041970237" evidence="1">
    <location>
        <begin position="28"/>
        <end position="92"/>
    </location>
</feature>
<evidence type="ECO:0000313" key="3">
    <source>
        <dbReference type="Proteomes" id="UP001202328"/>
    </source>
</evidence>
<comment type="caution">
    <text evidence="2">The sequence shown here is derived from an EMBL/GenBank/DDBJ whole genome shotgun (WGS) entry which is preliminary data.</text>
</comment>
<accession>A0AAD4TFB7</accession>
<dbReference type="AlphaFoldDB" id="A0AAD4TFB7"/>
<evidence type="ECO:0000256" key="1">
    <source>
        <dbReference type="SAM" id="SignalP"/>
    </source>
</evidence>
<gene>
    <name evidence="2" type="ORF">MKW98_025954</name>
</gene>
<protein>
    <submittedName>
        <fullName evidence="2">Uncharacterized protein</fullName>
    </submittedName>
</protein>
<dbReference type="Proteomes" id="UP001202328">
    <property type="component" value="Unassembled WGS sequence"/>
</dbReference>
<proteinExistence type="predicted"/>
<keyword evidence="1" id="KW-0732">Signal</keyword>
<sequence length="92" mass="9644">MAAAKTSLGFFIVALIVISANLQMASAQDVECATGKSLTIKLLTGECTLDTECVDLCNEQCDLTFNSVSAVSVCVLPVVEVQVKICSCCCAF</sequence>
<feature type="signal peptide" evidence="1">
    <location>
        <begin position="1"/>
        <end position="27"/>
    </location>
</feature>
<name>A0AAD4TFB7_9MAGN</name>
<organism evidence="2 3">
    <name type="scientific">Papaver atlanticum</name>
    <dbReference type="NCBI Taxonomy" id="357466"/>
    <lineage>
        <taxon>Eukaryota</taxon>
        <taxon>Viridiplantae</taxon>
        <taxon>Streptophyta</taxon>
        <taxon>Embryophyta</taxon>
        <taxon>Tracheophyta</taxon>
        <taxon>Spermatophyta</taxon>
        <taxon>Magnoliopsida</taxon>
        <taxon>Ranunculales</taxon>
        <taxon>Papaveraceae</taxon>
        <taxon>Papaveroideae</taxon>
        <taxon>Papaver</taxon>
    </lineage>
</organism>
<evidence type="ECO:0000313" key="2">
    <source>
        <dbReference type="EMBL" id="KAI3952613.1"/>
    </source>
</evidence>
<reference evidence="2" key="1">
    <citation type="submission" date="2022-04" db="EMBL/GenBank/DDBJ databases">
        <title>A functionally conserved STORR gene fusion in Papaver species that diverged 16.8 million years ago.</title>
        <authorList>
            <person name="Catania T."/>
        </authorList>
    </citation>
    <scope>NUCLEOTIDE SEQUENCE</scope>
    <source>
        <strain evidence="2">S-188037</strain>
    </source>
</reference>
<keyword evidence="3" id="KW-1185">Reference proteome</keyword>